<dbReference type="InterPro" id="IPR011701">
    <property type="entry name" value="MFS"/>
</dbReference>
<name>W7CGC8_9LIST</name>
<dbReference type="GO" id="GO:0005886">
    <property type="term" value="C:plasma membrane"/>
    <property type="evidence" value="ECO:0007669"/>
    <property type="project" value="UniProtKB-SubCell"/>
</dbReference>
<reference evidence="8 9" key="1">
    <citation type="submission" date="2012-12" db="EMBL/GenBank/DDBJ databases">
        <title>Novel taxa of Listeriaceae from agricultural environments in the United States.</title>
        <authorList>
            <person name="den Bakker H.C."/>
            <person name="Allred A."/>
            <person name="Warchocki S."/>
            <person name="Wright E.M."/>
            <person name="Burrell A."/>
            <person name="Nightingale K.K."/>
            <person name="Kephart D."/>
            <person name="Wiedmann M."/>
        </authorList>
    </citation>
    <scope>NUCLEOTIDE SEQUENCE [LARGE SCALE GENOMIC DNA]</scope>
    <source>
        <strain evidence="8 9">FSL F6-1037</strain>
    </source>
</reference>
<evidence type="ECO:0000256" key="1">
    <source>
        <dbReference type="ARBA" id="ARBA00004651"/>
    </source>
</evidence>
<dbReference type="PROSITE" id="PS50850">
    <property type="entry name" value="MFS"/>
    <property type="match status" value="1"/>
</dbReference>
<keyword evidence="2" id="KW-0813">Transport</keyword>
<dbReference type="AlphaFoldDB" id="W7CGC8"/>
<feature type="transmembrane region" description="Helical" evidence="6">
    <location>
        <begin position="82"/>
        <end position="105"/>
    </location>
</feature>
<keyword evidence="5 6" id="KW-0472">Membrane</keyword>
<dbReference type="EMBL" id="AODH01000050">
    <property type="protein sequence ID" value="EUJ35982.1"/>
    <property type="molecule type" value="Genomic_DNA"/>
</dbReference>
<sequence length="145" mass="15684">MKSTTQTPIEIKHTQLLLGLLMAGFIGLFGETALNIALSQLMKDFTITPSTVQWLSTSYILAIGILAPLSGLLLRWVTTRKLLLSSILIFIIGTIICATAPLFAFLLIGRIIQGIATGILIPLIFNTVLIIYPPEKRGTAMGFVG</sequence>
<feature type="transmembrane region" description="Helical" evidence="6">
    <location>
        <begin position="16"/>
        <end position="38"/>
    </location>
</feature>
<dbReference type="PANTHER" id="PTHR42718:SF43">
    <property type="entry name" value="LINCOMYCIN RESISTANCE PROTEIN LMRB"/>
    <property type="match status" value="1"/>
</dbReference>
<organism evidence="8 9">
    <name type="scientific">Brochothrix campestris FSL F6-1037</name>
    <dbReference type="NCBI Taxonomy" id="1265861"/>
    <lineage>
        <taxon>Bacteria</taxon>
        <taxon>Bacillati</taxon>
        <taxon>Bacillota</taxon>
        <taxon>Bacilli</taxon>
        <taxon>Bacillales</taxon>
        <taxon>Listeriaceae</taxon>
        <taxon>Brochothrix</taxon>
    </lineage>
</organism>
<comment type="caution">
    <text evidence="8">The sequence shown here is derived from an EMBL/GenBank/DDBJ whole genome shotgun (WGS) entry which is preliminary data.</text>
</comment>
<dbReference type="PANTHER" id="PTHR42718">
    <property type="entry name" value="MAJOR FACILITATOR SUPERFAMILY MULTIDRUG TRANSPORTER MFSC"/>
    <property type="match status" value="1"/>
</dbReference>
<evidence type="ECO:0000256" key="5">
    <source>
        <dbReference type="ARBA" id="ARBA00023136"/>
    </source>
</evidence>
<protein>
    <submittedName>
        <fullName evidence="8">Efflux transporter</fullName>
    </submittedName>
</protein>
<dbReference type="Proteomes" id="UP000019243">
    <property type="component" value="Unassembled WGS sequence"/>
</dbReference>
<feature type="transmembrane region" description="Helical" evidence="6">
    <location>
        <begin position="58"/>
        <end position="77"/>
    </location>
</feature>
<comment type="subcellular location">
    <subcellularLocation>
        <location evidence="1">Cell membrane</location>
        <topology evidence="1">Multi-pass membrane protein</topology>
    </subcellularLocation>
</comment>
<dbReference type="GO" id="GO:0022857">
    <property type="term" value="F:transmembrane transporter activity"/>
    <property type="evidence" value="ECO:0007669"/>
    <property type="project" value="InterPro"/>
</dbReference>
<feature type="domain" description="Major facilitator superfamily (MFS) profile" evidence="7">
    <location>
        <begin position="16"/>
        <end position="145"/>
    </location>
</feature>
<keyword evidence="4 6" id="KW-1133">Transmembrane helix</keyword>
<dbReference type="Pfam" id="PF07690">
    <property type="entry name" value="MFS_1"/>
    <property type="match status" value="1"/>
</dbReference>
<dbReference type="Gene3D" id="1.20.1250.20">
    <property type="entry name" value="MFS general substrate transporter like domains"/>
    <property type="match status" value="1"/>
</dbReference>
<evidence type="ECO:0000259" key="7">
    <source>
        <dbReference type="PROSITE" id="PS50850"/>
    </source>
</evidence>
<keyword evidence="9" id="KW-1185">Reference proteome</keyword>
<evidence type="ECO:0000313" key="9">
    <source>
        <dbReference type="Proteomes" id="UP000019243"/>
    </source>
</evidence>
<dbReference type="STRING" id="1265861.BCAMP_11325"/>
<dbReference type="InterPro" id="IPR020846">
    <property type="entry name" value="MFS_dom"/>
</dbReference>
<dbReference type="InterPro" id="IPR036259">
    <property type="entry name" value="MFS_trans_sf"/>
</dbReference>
<evidence type="ECO:0000313" key="8">
    <source>
        <dbReference type="EMBL" id="EUJ35982.1"/>
    </source>
</evidence>
<feature type="transmembrane region" description="Helical" evidence="6">
    <location>
        <begin position="111"/>
        <end position="132"/>
    </location>
</feature>
<proteinExistence type="predicted"/>
<gene>
    <name evidence="8" type="ORF">BCAMP_11325</name>
</gene>
<evidence type="ECO:0000256" key="6">
    <source>
        <dbReference type="SAM" id="Phobius"/>
    </source>
</evidence>
<keyword evidence="3 6" id="KW-0812">Transmembrane</keyword>
<accession>W7CGC8</accession>
<evidence type="ECO:0000256" key="4">
    <source>
        <dbReference type="ARBA" id="ARBA00022989"/>
    </source>
</evidence>
<dbReference type="SUPFAM" id="SSF103473">
    <property type="entry name" value="MFS general substrate transporter"/>
    <property type="match status" value="1"/>
</dbReference>
<evidence type="ECO:0000256" key="3">
    <source>
        <dbReference type="ARBA" id="ARBA00022692"/>
    </source>
</evidence>
<evidence type="ECO:0000256" key="2">
    <source>
        <dbReference type="ARBA" id="ARBA00022448"/>
    </source>
</evidence>